<dbReference type="InterPro" id="IPR016461">
    <property type="entry name" value="COMT-like"/>
</dbReference>
<sequence>MNFGVGFSGGEADDELEAQIHIWKHMFNFINSIVLNCVVELSIPDAIHEYGEPMSLSALASTLHINPTKVQALGRLMRILTQSGFFYIKKFITQNDNEEEGLNSLVDVGGGNGTMTKAIADAYPQLSCICFDLPHVIDGIQETANMTFVSGDMFKEIPQVDAILLKVLS</sequence>
<evidence type="ECO:0000313" key="6">
    <source>
        <dbReference type="Proteomes" id="UP001279734"/>
    </source>
</evidence>
<dbReference type="Pfam" id="PF00891">
    <property type="entry name" value="Methyltransf_2"/>
    <property type="match status" value="1"/>
</dbReference>
<dbReference type="GO" id="GO:0032259">
    <property type="term" value="P:methylation"/>
    <property type="evidence" value="ECO:0007669"/>
    <property type="project" value="UniProtKB-KW"/>
</dbReference>
<dbReference type="GO" id="GO:0046983">
    <property type="term" value="F:protein dimerization activity"/>
    <property type="evidence" value="ECO:0007669"/>
    <property type="project" value="InterPro"/>
</dbReference>
<accession>A0AAD3S9S1</accession>
<keyword evidence="6" id="KW-1185">Reference proteome</keyword>
<evidence type="ECO:0000259" key="4">
    <source>
        <dbReference type="Pfam" id="PF00891"/>
    </source>
</evidence>
<dbReference type="Gene3D" id="3.40.50.150">
    <property type="entry name" value="Vaccinia Virus protein VP39"/>
    <property type="match status" value="1"/>
</dbReference>
<proteinExistence type="predicted"/>
<organism evidence="5 6">
    <name type="scientific">Nepenthes gracilis</name>
    <name type="common">Slender pitcher plant</name>
    <dbReference type="NCBI Taxonomy" id="150966"/>
    <lineage>
        <taxon>Eukaryota</taxon>
        <taxon>Viridiplantae</taxon>
        <taxon>Streptophyta</taxon>
        <taxon>Embryophyta</taxon>
        <taxon>Tracheophyta</taxon>
        <taxon>Spermatophyta</taxon>
        <taxon>Magnoliopsida</taxon>
        <taxon>eudicotyledons</taxon>
        <taxon>Gunneridae</taxon>
        <taxon>Pentapetalae</taxon>
        <taxon>Caryophyllales</taxon>
        <taxon>Nepenthaceae</taxon>
        <taxon>Nepenthes</taxon>
    </lineage>
</organism>
<name>A0AAD3S9S1_NEPGR</name>
<keyword evidence="2" id="KW-0808">Transferase</keyword>
<evidence type="ECO:0000256" key="3">
    <source>
        <dbReference type="ARBA" id="ARBA00022691"/>
    </source>
</evidence>
<dbReference type="Proteomes" id="UP001279734">
    <property type="component" value="Unassembled WGS sequence"/>
</dbReference>
<comment type="caution">
    <text evidence="5">The sequence shown here is derived from an EMBL/GenBank/DDBJ whole genome shotgun (WGS) entry which is preliminary data.</text>
</comment>
<dbReference type="InterPro" id="IPR001077">
    <property type="entry name" value="COMT_C"/>
</dbReference>
<dbReference type="GO" id="GO:0008171">
    <property type="term" value="F:O-methyltransferase activity"/>
    <property type="evidence" value="ECO:0007669"/>
    <property type="project" value="InterPro"/>
</dbReference>
<dbReference type="PROSITE" id="PS51683">
    <property type="entry name" value="SAM_OMT_II"/>
    <property type="match status" value="1"/>
</dbReference>
<keyword evidence="1" id="KW-0489">Methyltransferase</keyword>
<dbReference type="InterPro" id="IPR029063">
    <property type="entry name" value="SAM-dependent_MTases_sf"/>
</dbReference>
<dbReference type="Gene3D" id="1.10.10.10">
    <property type="entry name" value="Winged helix-like DNA-binding domain superfamily/Winged helix DNA-binding domain"/>
    <property type="match status" value="1"/>
</dbReference>
<dbReference type="AlphaFoldDB" id="A0AAD3S9S1"/>
<evidence type="ECO:0000313" key="5">
    <source>
        <dbReference type="EMBL" id="GMH07278.1"/>
    </source>
</evidence>
<dbReference type="PANTHER" id="PTHR11746">
    <property type="entry name" value="O-METHYLTRANSFERASE"/>
    <property type="match status" value="1"/>
</dbReference>
<reference evidence="5" key="1">
    <citation type="submission" date="2023-05" db="EMBL/GenBank/DDBJ databases">
        <title>Nepenthes gracilis genome sequencing.</title>
        <authorList>
            <person name="Fukushima K."/>
        </authorList>
    </citation>
    <scope>NUCLEOTIDE SEQUENCE</scope>
    <source>
        <strain evidence="5">SING2019-196</strain>
    </source>
</reference>
<feature type="domain" description="O-methyltransferase C-terminal" evidence="4">
    <location>
        <begin position="76"/>
        <end position="167"/>
    </location>
</feature>
<evidence type="ECO:0000256" key="1">
    <source>
        <dbReference type="ARBA" id="ARBA00022603"/>
    </source>
</evidence>
<dbReference type="SUPFAM" id="SSF46785">
    <property type="entry name" value="Winged helix' DNA-binding domain"/>
    <property type="match status" value="1"/>
</dbReference>
<keyword evidence="3" id="KW-0949">S-adenosyl-L-methionine</keyword>
<dbReference type="InterPro" id="IPR036390">
    <property type="entry name" value="WH_DNA-bd_sf"/>
</dbReference>
<evidence type="ECO:0000256" key="2">
    <source>
        <dbReference type="ARBA" id="ARBA00022679"/>
    </source>
</evidence>
<dbReference type="InterPro" id="IPR036388">
    <property type="entry name" value="WH-like_DNA-bd_sf"/>
</dbReference>
<dbReference type="SUPFAM" id="SSF53335">
    <property type="entry name" value="S-adenosyl-L-methionine-dependent methyltransferases"/>
    <property type="match status" value="1"/>
</dbReference>
<protein>
    <recommendedName>
        <fullName evidence="4">O-methyltransferase C-terminal domain-containing protein</fullName>
    </recommendedName>
</protein>
<dbReference type="EMBL" id="BSYO01000007">
    <property type="protein sequence ID" value="GMH07278.1"/>
    <property type="molecule type" value="Genomic_DNA"/>
</dbReference>
<gene>
    <name evidence="5" type="ORF">Nepgr_009118</name>
</gene>